<dbReference type="HOGENOM" id="CLU_3424748_0_0_10"/>
<dbReference type="AlphaFoldDB" id="I0AJG2"/>
<protein>
    <submittedName>
        <fullName evidence="1">Uncharacterized protein</fullName>
    </submittedName>
</protein>
<dbReference type="STRING" id="945713.IALB_1409"/>
<dbReference type="Proteomes" id="UP000007394">
    <property type="component" value="Chromosome"/>
</dbReference>
<name>I0AJG2_IGNAJ</name>
<keyword evidence="2" id="KW-1185">Reference proteome</keyword>
<evidence type="ECO:0000313" key="2">
    <source>
        <dbReference type="Proteomes" id="UP000007394"/>
    </source>
</evidence>
<accession>I0AJG2</accession>
<dbReference type="EMBL" id="CP003418">
    <property type="protein sequence ID" value="AFH49119.1"/>
    <property type="molecule type" value="Genomic_DNA"/>
</dbReference>
<organism evidence="1 2">
    <name type="scientific">Ignavibacterium album (strain DSM 19864 / JCM 16511 / NBRC 101810 / Mat9-16)</name>
    <dbReference type="NCBI Taxonomy" id="945713"/>
    <lineage>
        <taxon>Bacteria</taxon>
        <taxon>Pseudomonadati</taxon>
        <taxon>Ignavibacteriota</taxon>
        <taxon>Ignavibacteria</taxon>
        <taxon>Ignavibacteriales</taxon>
        <taxon>Ignavibacteriaceae</taxon>
        <taxon>Ignavibacterium</taxon>
    </lineage>
</organism>
<dbReference type="KEGG" id="ial:IALB_1409"/>
<sequence length="22" mass="2739">MRESNYWLRIIKVMLTDIKSIE</sequence>
<gene>
    <name evidence="1" type="ordered locus">IALB_1409</name>
</gene>
<reference evidence="1 2" key="1">
    <citation type="journal article" date="2012" name="Front. Microbiol.">
        <title>Complete genome of Ignavibacterium album, a metabolically versatile, flagellated, facultative anaerobe from the phylum Chlorobi.</title>
        <authorList>
            <person name="Liu Z."/>
            <person name="Frigaard N.-U."/>
            <person name="Vogl K."/>
            <person name="Iino T."/>
            <person name="Ohkuma M."/>
            <person name="Overmann J."/>
            <person name="Bryant D.A."/>
        </authorList>
    </citation>
    <scope>NUCLEOTIDE SEQUENCE [LARGE SCALE GENOMIC DNA]</scope>
    <source>
        <strain evidence="2">DSM 19864 / JCM 16511 / NBRC 101810 / Mat9-16</strain>
    </source>
</reference>
<evidence type="ECO:0000313" key="1">
    <source>
        <dbReference type="EMBL" id="AFH49119.1"/>
    </source>
</evidence>
<proteinExistence type="predicted"/>